<accession>A0A1I8FF45</accession>
<dbReference type="Proteomes" id="UP000095280">
    <property type="component" value="Unplaced"/>
</dbReference>
<proteinExistence type="predicted"/>
<protein>
    <submittedName>
        <fullName evidence="2">PK_Tyr_Ser-Thr domain-containing protein</fullName>
    </submittedName>
</protein>
<evidence type="ECO:0000313" key="2">
    <source>
        <dbReference type="WBParaSite" id="maker-unitig_31478-snap-gene-0.1-mRNA-1"/>
    </source>
</evidence>
<dbReference type="AlphaFoldDB" id="A0A1I8FF45"/>
<keyword evidence="1" id="KW-1185">Reference proteome</keyword>
<organism evidence="1 2">
    <name type="scientific">Macrostomum lignano</name>
    <dbReference type="NCBI Taxonomy" id="282301"/>
    <lineage>
        <taxon>Eukaryota</taxon>
        <taxon>Metazoa</taxon>
        <taxon>Spiralia</taxon>
        <taxon>Lophotrochozoa</taxon>
        <taxon>Platyhelminthes</taxon>
        <taxon>Rhabditophora</taxon>
        <taxon>Macrostomorpha</taxon>
        <taxon>Macrostomida</taxon>
        <taxon>Macrostomidae</taxon>
        <taxon>Macrostomum</taxon>
    </lineage>
</organism>
<dbReference type="WBParaSite" id="maker-unitig_31478-snap-gene-0.1-mRNA-1">
    <property type="protein sequence ID" value="maker-unitig_31478-snap-gene-0.1-mRNA-1"/>
    <property type="gene ID" value="maker-unitig_31478-snap-gene-0.1"/>
</dbReference>
<evidence type="ECO:0000313" key="1">
    <source>
        <dbReference type="Proteomes" id="UP000095280"/>
    </source>
</evidence>
<sequence length="69" mass="8193">MAFDLQASIIQHKNIIRVIRAIVCPNEFSIYQTRNMIYDYYTPKSCFYAEAVVLTLFFPWHRSESSVQQ</sequence>
<reference evidence="2" key="1">
    <citation type="submission" date="2016-11" db="UniProtKB">
        <authorList>
            <consortium name="WormBaseParasite"/>
        </authorList>
    </citation>
    <scope>IDENTIFICATION</scope>
</reference>
<name>A0A1I8FF45_9PLAT</name>